<comment type="caution">
    <text evidence="1">The sequence shown here is derived from an EMBL/GenBank/DDBJ whole genome shotgun (WGS) entry which is preliminary data.</text>
</comment>
<accession>A0AA41ZC29</accession>
<dbReference type="AlphaFoldDB" id="A0AA41ZC29"/>
<sequence>MRSNDPRVRLVGHLHGLAGYNDKGFIWSRHTPEEVQGHRRQAQETIDKLVFEIGEEAFSADLLRKLRYGTAATDAFGSVEEQARRELGTGSP</sequence>
<protein>
    <submittedName>
        <fullName evidence="1">Uncharacterized protein</fullName>
    </submittedName>
</protein>
<name>A0AA41ZC29_9SPHN</name>
<evidence type="ECO:0000313" key="2">
    <source>
        <dbReference type="Proteomes" id="UP001165565"/>
    </source>
</evidence>
<proteinExistence type="predicted"/>
<evidence type="ECO:0000313" key="1">
    <source>
        <dbReference type="EMBL" id="MCW6537727.1"/>
    </source>
</evidence>
<dbReference type="EMBL" id="JANFAV010000031">
    <property type="protein sequence ID" value="MCW6537727.1"/>
    <property type="molecule type" value="Genomic_DNA"/>
</dbReference>
<organism evidence="1 2">
    <name type="scientific">Sphingomonas lycopersici</name>
    <dbReference type="NCBI Taxonomy" id="2951807"/>
    <lineage>
        <taxon>Bacteria</taxon>
        <taxon>Pseudomonadati</taxon>
        <taxon>Pseudomonadota</taxon>
        <taxon>Alphaproteobacteria</taxon>
        <taxon>Sphingomonadales</taxon>
        <taxon>Sphingomonadaceae</taxon>
        <taxon>Sphingomonas</taxon>
    </lineage>
</organism>
<reference evidence="1" key="1">
    <citation type="submission" date="2022-06" db="EMBL/GenBank/DDBJ databases">
        <title>Sphingomonas sp. nov. isolated from rhizosphere soil of tomato.</title>
        <authorList>
            <person name="Dong H."/>
            <person name="Gao R."/>
        </authorList>
    </citation>
    <scope>NUCLEOTIDE SEQUENCE</scope>
    <source>
        <strain evidence="1">MMSM24</strain>
    </source>
</reference>
<dbReference type="Proteomes" id="UP001165565">
    <property type="component" value="Unassembled WGS sequence"/>
</dbReference>
<gene>
    <name evidence="1" type="ORF">NEE01_23380</name>
</gene>
<dbReference type="RefSeq" id="WP_265271919.1">
    <property type="nucleotide sequence ID" value="NZ_JANFAV010000031.1"/>
</dbReference>
<keyword evidence="2" id="KW-1185">Reference proteome</keyword>